<dbReference type="SUPFAM" id="SSF47353">
    <property type="entry name" value="Retrovirus capsid dimerization domain-like"/>
    <property type="match status" value="1"/>
</dbReference>
<proteinExistence type="predicted"/>
<reference evidence="2 3" key="1">
    <citation type="journal article" date="2012" name="Genome Biol.">
        <title>Sequencing three crocodilian genomes to illuminate the evolution of archosaurs and amniotes.</title>
        <authorList>
            <person name="St John J.A."/>
            <person name="Braun E.L."/>
            <person name="Isberg S.R."/>
            <person name="Miles L.G."/>
            <person name="Chong A.Y."/>
            <person name="Gongora J."/>
            <person name="Dalzell P."/>
            <person name="Moran C."/>
            <person name="Bed'hom B."/>
            <person name="Abzhanov A."/>
            <person name="Burgess S.C."/>
            <person name="Cooksey A.M."/>
            <person name="Castoe T.A."/>
            <person name="Crawford N.G."/>
            <person name="Densmore L.D."/>
            <person name="Drew J.C."/>
            <person name="Edwards S.V."/>
            <person name="Faircloth B.C."/>
            <person name="Fujita M.K."/>
            <person name="Greenwold M.J."/>
            <person name="Hoffmann F.G."/>
            <person name="Howard J.M."/>
            <person name="Iguchi T."/>
            <person name="Janes D.E."/>
            <person name="Khan S.Y."/>
            <person name="Kohno S."/>
            <person name="de Koning A.J."/>
            <person name="Lance S.L."/>
            <person name="McCarthy F.M."/>
            <person name="McCormack J.E."/>
            <person name="Merchant M.E."/>
            <person name="Peterson D.G."/>
            <person name="Pollock D.D."/>
            <person name="Pourmand N."/>
            <person name="Raney B.J."/>
            <person name="Roessler K.A."/>
            <person name="Sanford J.R."/>
            <person name="Sawyer R.H."/>
            <person name="Schmidt C.J."/>
            <person name="Triplett E.W."/>
            <person name="Tuberville T.D."/>
            <person name="Venegas-Anaya M."/>
            <person name="Howard J.T."/>
            <person name="Jarvis E.D."/>
            <person name="Guillette L.J.Jr."/>
            <person name="Glenn T.C."/>
            <person name="Green R.E."/>
            <person name="Ray D.A."/>
        </authorList>
    </citation>
    <scope>NUCLEOTIDE SEQUENCE [LARGE SCALE GENOMIC DNA]</scope>
    <source>
        <strain evidence="2">KSC_2009_1</strain>
    </source>
</reference>
<dbReference type="Pfam" id="PF02023">
    <property type="entry name" value="SCAN"/>
    <property type="match status" value="1"/>
</dbReference>
<dbReference type="PANTHER" id="PTHR46888">
    <property type="entry name" value="ZINC KNUCKLE DOMAINCONTAINING PROTEIN-RELATED"/>
    <property type="match status" value="1"/>
</dbReference>
<name>A0A151NQM6_ALLMI</name>
<dbReference type="InterPro" id="IPR003309">
    <property type="entry name" value="SCAN_dom"/>
</dbReference>
<feature type="domain" description="SCAN box" evidence="1">
    <location>
        <begin position="74"/>
        <end position="156"/>
    </location>
</feature>
<dbReference type="EMBL" id="AKHW03002337">
    <property type="protein sequence ID" value="KYO39151.1"/>
    <property type="molecule type" value="Genomic_DNA"/>
</dbReference>
<dbReference type="PANTHER" id="PTHR46888:SF1">
    <property type="entry name" value="RIBONUCLEASE H"/>
    <property type="match status" value="1"/>
</dbReference>
<accession>A0A151NQM6</accession>
<organism evidence="2 3">
    <name type="scientific">Alligator mississippiensis</name>
    <name type="common">American alligator</name>
    <dbReference type="NCBI Taxonomy" id="8496"/>
    <lineage>
        <taxon>Eukaryota</taxon>
        <taxon>Metazoa</taxon>
        <taxon>Chordata</taxon>
        <taxon>Craniata</taxon>
        <taxon>Vertebrata</taxon>
        <taxon>Euteleostomi</taxon>
        <taxon>Archelosauria</taxon>
        <taxon>Archosauria</taxon>
        <taxon>Crocodylia</taxon>
        <taxon>Alligatoridae</taxon>
        <taxon>Alligatorinae</taxon>
        <taxon>Alligator</taxon>
    </lineage>
</organism>
<evidence type="ECO:0000313" key="2">
    <source>
        <dbReference type="EMBL" id="KYO39151.1"/>
    </source>
</evidence>
<dbReference type="InterPro" id="IPR038269">
    <property type="entry name" value="SCAN_sf"/>
</dbReference>
<protein>
    <recommendedName>
        <fullName evidence="1">SCAN box domain-containing protein</fullName>
    </recommendedName>
</protein>
<dbReference type="Gene3D" id="1.10.4020.10">
    <property type="entry name" value="DNA breaking-rejoining enzymes"/>
    <property type="match status" value="1"/>
</dbReference>
<comment type="caution">
    <text evidence="2">The sequence shown here is derived from an EMBL/GenBank/DDBJ whole genome shotgun (WGS) entry which is preliminary data.</text>
</comment>
<gene>
    <name evidence="2" type="ORF">Y1Q_0004800</name>
</gene>
<sequence>MLVHDYPEVFLESFEQAALVARLEKSRWDGQLGVLSIGKAQAVYGSMTWEEARDYEKVKKEILYQLDINPETYRQAFRSRKQWEAKEQWALLQWMADLASKWLEPVESFKSEICDKILLEQFLNDLEEETQKWVHCHRPGSSAEALQLAENFSTALGEKP</sequence>
<dbReference type="PROSITE" id="PS50804">
    <property type="entry name" value="SCAN_BOX"/>
    <property type="match status" value="1"/>
</dbReference>
<dbReference type="Proteomes" id="UP000050525">
    <property type="component" value="Unassembled WGS sequence"/>
</dbReference>
<evidence type="ECO:0000313" key="3">
    <source>
        <dbReference type="Proteomes" id="UP000050525"/>
    </source>
</evidence>
<dbReference type="AlphaFoldDB" id="A0A151NQM6"/>
<keyword evidence="3" id="KW-1185">Reference proteome</keyword>
<evidence type="ECO:0000259" key="1">
    <source>
        <dbReference type="PROSITE" id="PS50804"/>
    </source>
</evidence>